<evidence type="ECO:0000256" key="1">
    <source>
        <dbReference type="ARBA" id="ARBA00023015"/>
    </source>
</evidence>
<evidence type="ECO:0000313" key="8">
    <source>
        <dbReference type="EMBL" id="SYX82336.1"/>
    </source>
</evidence>
<dbReference type="GO" id="GO:0003700">
    <property type="term" value="F:DNA-binding transcription factor activity"/>
    <property type="evidence" value="ECO:0007669"/>
    <property type="project" value="TreeGrafter"/>
</dbReference>
<dbReference type="SUPFAM" id="SSF55781">
    <property type="entry name" value="GAF domain-like"/>
    <property type="match status" value="1"/>
</dbReference>
<comment type="function">
    <text evidence="4">May be an activator protein for the gylABX operon.</text>
</comment>
<dbReference type="Proteomes" id="UP000304148">
    <property type="component" value="Chromosome"/>
</dbReference>
<dbReference type="EMBL" id="LS992241">
    <property type="protein sequence ID" value="SYX82336.1"/>
    <property type="molecule type" value="Genomic_DNA"/>
</dbReference>
<evidence type="ECO:0000256" key="4">
    <source>
        <dbReference type="ARBA" id="ARBA00058938"/>
    </source>
</evidence>
<dbReference type="GO" id="GO:0003677">
    <property type="term" value="F:DNA binding"/>
    <property type="evidence" value="ECO:0007669"/>
    <property type="project" value="UniProtKB-KW"/>
</dbReference>
<organism evidence="8 9">
    <name type="scientific">Paenibacillus alvei</name>
    <name type="common">Bacillus alvei</name>
    <dbReference type="NCBI Taxonomy" id="44250"/>
    <lineage>
        <taxon>Bacteria</taxon>
        <taxon>Bacillati</taxon>
        <taxon>Bacillota</taxon>
        <taxon>Bacilli</taxon>
        <taxon>Bacillales</taxon>
        <taxon>Paenibacillaceae</taxon>
        <taxon>Paenibacillus</taxon>
    </lineage>
</organism>
<dbReference type="InterPro" id="IPR014757">
    <property type="entry name" value="Tscrpt_reg_IclR_C"/>
</dbReference>
<dbReference type="InterPro" id="IPR050707">
    <property type="entry name" value="HTH_MetabolicPath_Reg"/>
</dbReference>
<evidence type="ECO:0000256" key="5">
    <source>
        <dbReference type="ARBA" id="ARBA00070406"/>
    </source>
</evidence>
<dbReference type="Gene3D" id="3.30.450.40">
    <property type="match status" value="1"/>
</dbReference>
<keyword evidence="3" id="KW-0804">Transcription</keyword>
<dbReference type="AlphaFoldDB" id="A0A383R7M9"/>
<dbReference type="InterPro" id="IPR005471">
    <property type="entry name" value="Tscrpt_reg_IclR_N"/>
</dbReference>
<feature type="domain" description="IclR-ED" evidence="7">
    <location>
        <begin position="68"/>
        <end position="160"/>
    </location>
</feature>
<keyword evidence="2" id="KW-0238">DNA-binding</keyword>
<dbReference type="PANTHER" id="PTHR30136">
    <property type="entry name" value="HELIX-TURN-HELIX TRANSCRIPTIONAL REGULATOR, ICLR FAMILY"/>
    <property type="match status" value="1"/>
</dbReference>
<evidence type="ECO:0000256" key="2">
    <source>
        <dbReference type="ARBA" id="ARBA00023125"/>
    </source>
</evidence>
<proteinExistence type="predicted"/>
<dbReference type="SUPFAM" id="SSF46785">
    <property type="entry name" value="Winged helix' DNA-binding domain"/>
    <property type="match status" value="1"/>
</dbReference>
<dbReference type="InterPro" id="IPR036390">
    <property type="entry name" value="WH_DNA-bd_sf"/>
</dbReference>
<dbReference type="GO" id="GO:0045892">
    <property type="term" value="P:negative regulation of DNA-templated transcription"/>
    <property type="evidence" value="ECO:0007669"/>
    <property type="project" value="TreeGrafter"/>
</dbReference>
<dbReference type="Pfam" id="PF01614">
    <property type="entry name" value="IclR_C"/>
    <property type="match status" value="1"/>
</dbReference>
<dbReference type="PROSITE" id="PS51078">
    <property type="entry name" value="ICLR_ED"/>
    <property type="match status" value="1"/>
</dbReference>
<evidence type="ECO:0000256" key="3">
    <source>
        <dbReference type="ARBA" id="ARBA00023163"/>
    </source>
</evidence>
<evidence type="ECO:0000259" key="7">
    <source>
        <dbReference type="PROSITE" id="PS51078"/>
    </source>
</evidence>
<protein>
    <recommendedName>
        <fullName evidence="5">Glycerol operon regulatory protein</fullName>
    </recommendedName>
</protein>
<gene>
    <name evidence="8" type="ORF">PBLR_10758</name>
</gene>
<sequence length="160" mass="18235">MEHYLSSVQKCCTLLKLFLHGSKEWGVTDLSRELQWSKGAVHKMLTTLESEGLIKQHPRTKLYSLGYTLLELGNKVKNDDDMVSFARPYLQQLADLTKESVCLCIRDQQDAIYVDKLDSPCQSASSLMPIGDFRSMRQVPHALFSPIVRSRCSRPCLKNQ</sequence>
<name>A0A383R7M9_PAEAL</name>
<dbReference type="InterPro" id="IPR036388">
    <property type="entry name" value="WH-like_DNA-bd_sf"/>
</dbReference>
<dbReference type="PANTHER" id="PTHR30136:SF35">
    <property type="entry name" value="HTH-TYPE TRANSCRIPTIONAL REGULATOR RV1719"/>
    <property type="match status" value="1"/>
</dbReference>
<dbReference type="InterPro" id="IPR029016">
    <property type="entry name" value="GAF-like_dom_sf"/>
</dbReference>
<evidence type="ECO:0000313" key="9">
    <source>
        <dbReference type="Proteomes" id="UP000304148"/>
    </source>
</evidence>
<feature type="domain" description="HTH iclR-type" evidence="6">
    <location>
        <begin position="5"/>
        <end position="67"/>
    </location>
</feature>
<dbReference type="SMART" id="SM00346">
    <property type="entry name" value="HTH_ICLR"/>
    <property type="match status" value="1"/>
</dbReference>
<dbReference type="PROSITE" id="PS51077">
    <property type="entry name" value="HTH_ICLR"/>
    <property type="match status" value="1"/>
</dbReference>
<keyword evidence="1" id="KW-0805">Transcription regulation</keyword>
<evidence type="ECO:0000259" key="6">
    <source>
        <dbReference type="PROSITE" id="PS51077"/>
    </source>
</evidence>
<dbReference type="FunFam" id="1.10.10.10:FF:000056">
    <property type="entry name" value="IclR family transcriptional regulator"/>
    <property type="match status" value="1"/>
</dbReference>
<accession>A0A383R7M9</accession>
<reference evidence="9" key="1">
    <citation type="submission" date="2018-08" db="EMBL/GenBank/DDBJ databases">
        <authorList>
            <person name="Chevrot R."/>
        </authorList>
    </citation>
    <scope>NUCLEOTIDE SEQUENCE [LARGE SCALE GENOMIC DNA]</scope>
</reference>
<dbReference type="Gene3D" id="1.10.10.10">
    <property type="entry name" value="Winged helix-like DNA-binding domain superfamily/Winged helix DNA-binding domain"/>
    <property type="match status" value="1"/>
</dbReference>
<dbReference type="Pfam" id="PF09339">
    <property type="entry name" value="HTH_IclR"/>
    <property type="match status" value="1"/>
</dbReference>